<keyword evidence="3" id="KW-1185">Reference proteome</keyword>
<evidence type="ECO:0000256" key="1">
    <source>
        <dbReference type="SAM" id="Phobius"/>
    </source>
</evidence>
<dbReference type="VEuPathDB" id="FungiDB:BO97DRAFT_71238"/>
<keyword evidence="1" id="KW-0812">Transmembrane</keyword>
<dbReference type="GO" id="GO:0000329">
    <property type="term" value="C:fungal-type vacuole membrane"/>
    <property type="evidence" value="ECO:0007669"/>
    <property type="project" value="InterPro"/>
</dbReference>
<keyword evidence="1" id="KW-1133">Transmembrane helix</keyword>
<evidence type="ECO:0000313" key="3">
    <source>
        <dbReference type="Proteomes" id="UP000248961"/>
    </source>
</evidence>
<dbReference type="Pfam" id="PF12505">
    <property type="entry name" value="DUF3712"/>
    <property type="match status" value="1"/>
</dbReference>
<dbReference type="RefSeq" id="XP_025551273.1">
    <property type="nucleotide sequence ID" value="XM_025701008.1"/>
</dbReference>
<evidence type="ECO:0000313" key="2">
    <source>
        <dbReference type="EMBL" id="RAL12119.1"/>
    </source>
</evidence>
<dbReference type="AlphaFoldDB" id="A0A395HX97"/>
<dbReference type="Proteomes" id="UP000248961">
    <property type="component" value="Unassembled WGS sequence"/>
</dbReference>
<dbReference type="PANTHER" id="PTHR35895:SF1">
    <property type="entry name" value="LIPID-BINDING SERUM GLYCOPROTEIN C-TERMINAL DOMAIN-CONTAINING PROTEIN"/>
    <property type="match status" value="1"/>
</dbReference>
<dbReference type="OrthoDB" id="10039566at2759"/>
<dbReference type="InterPro" id="IPR022185">
    <property type="entry name" value="DUF3712"/>
</dbReference>
<reference evidence="2 3" key="1">
    <citation type="submission" date="2018-02" db="EMBL/GenBank/DDBJ databases">
        <title>The genomes of Aspergillus section Nigri reveals drivers in fungal speciation.</title>
        <authorList>
            <consortium name="DOE Joint Genome Institute"/>
            <person name="Vesth T.C."/>
            <person name="Nybo J."/>
            <person name="Theobald S."/>
            <person name="Brandl J."/>
            <person name="Frisvad J.C."/>
            <person name="Nielsen K.F."/>
            <person name="Lyhne E.K."/>
            <person name="Kogle M.E."/>
            <person name="Kuo A."/>
            <person name="Riley R."/>
            <person name="Clum A."/>
            <person name="Nolan M."/>
            <person name="Lipzen A."/>
            <person name="Salamov A."/>
            <person name="Henrissat B."/>
            <person name="Wiebenga A."/>
            <person name="De vries R.P."/>
            <person name="Grigoriev I.V."/>
            <person name="Mortensen U.H."/>
            <person name="Andersen M.R."/>
            <person name="Baker S.E."/>
        </authorList>
    </citation>
    <scope>NUCLEOTIDE SEQUENCE [LARGE SCALE GENOMIC DNA]</scope>
    <source>
        <strain evidence="2 3">CBS 101889</strain>
    </source>
</reference>
<gene>
    <name evidence="2" type="ORF">BO97DRAFT_71238</name>
</gene>
<name>A0A395HX97_ASPHC</name>
<dbReference type="InterPro" id="IPR046368">
    <property type="entry name" value="Tag1"/>
</dbReference>
<feature type="transmembrane region" description="Helical" evidence="1">
    <location>
        <begin position="37"/>
        <end position="60"/>
    </location>
</feature>
<keyword evidence="1" id="KW-0472">Membrane</keyword>
<sequence>MASDSKPHVVEMGTVPSAGATKPSFGSRVAAHFKRWWWVHLIILIVVVLVVVLPVVYVGYPNIAQHDIDKSTLSITSMQISDPSPNSFHLKETQILGSSSAFKPNIYSFGAAISLLGSAPFITVQIPNFKAHDGVQVDVDQGVNITDTAAFAEFSKAVILNKEIQLNVYGKADLKEGSLPTTKITYNKTTTIKGLNKLEGFELVDLSISTSVKSGNNGKGTVYIPNPSPFTITMGNVTLDLSVNGTAIGKSYLTDLTIHPGNNTLPMTANVSTLTVAGMLGSYPTLMIPVDIVGNASVYNGEELPYFTEALAANKLSVQLNVTKALGNIL</sequence>
<dbReference type="STRING" id="1450537.A0A395HX97"/>
<dbReference type="GeneID" id="37205297"/>
<accession>A0A395HX97</accession>
<protein>
    <submittedName>
        <fullName evidence="2">Uncharacterized protein</fullName>
    </submittedName>
</protein>
<organism evidence="2 3">
    <name type="scientific">Aspergillus homomorphus (strain CBS 101889)</name>
    <dbReference type="NCBI Taxonomy" id="1450537"/>
    <lineage>
        <taxon>Eukaryota</taxon>
        <taxon>Fungi</taxon>
        <taxon>Dikarya</taxon>
        <taxon>Ascomycota</taxon>
        <taxon>Pezizomycotina</taxon>
        <taxon>Eurotiomycetes</taxon>
        <taxon>Eurotiomycetidae</taxon>
        <taxon>Eurotiales</taxon>
        <taxon>Aspergillaceae</taxon>
        <taxon>Aspergillus</taxon>
        <taxon>Aspergillus subgen. Circumdati</taxon>
    </lineage>
</organism>
<proteinExistence type="predicted"/>
<dbReference type="EMBL" id="KZ824285">
    <property type="protein sequence ID" value="RAL12119.1"/>
    <property type="molecule type" value="Genomic_DNA"/>
</dbReference>
<dbReference type="PANTHER" id="PTHR35895">
    <property type="entry name" value="CHROMOSOME 16, WHOLE GENOME SHOTGUN SEQUENCE"/>
    <property type="match status" value="1"/>
</dbReference>